<dbReference type="Proteomes" id="UP001144323">
    <property type="component" value="Unassembled WGS sequence"/>
</dbReference>
<dbReference type="AlphaFoldDB" id="A0A9W6GVH3"/>
<accession>A0A9W6GVH3</accession>
<proteinExistence type="predicted"/>
<keyword evidence="3" id="KW-1185">Reference proteome</keyword>
<dbReference type="SMART" id="SM00460">
    <property type="entry name" value="TGc"/>
    <property type="match status" value="1"/>
</dbReference>
<dbReference type="Pfam" id="PF01841">
    <property type="entry name" value="Transglut_core"/>
    <property type="match status" value="1"/>
</dbReference>
<evidence type="ECO:0000313" key="2">
    <source>
        <dbReference type="EMBL" id="GLI93691.1"/>
    </source>
</evidence>
<dbReference type="PANTHER" id="PTHR33490:SF7">
    <property type="entry name" value="BLR2979 PROTEIN"/>
    <property type="match status" value="1"/>
</dbReference>
<dbReference type="InterPro" id="IPR002931">
    <property type="entry name" value="Transglutaminase-like"/>
</dbReference>
<dbReference type="EMBL" id="BSEC01000001">
    <property type="protein sequence ID" value="GLI93691.1"/>
    <property type="molecule type" value="Genomic_DNA"/>
</dbReference>
<comment type="caution">
    <text evidence="2">The sequence shown here is derived from an EMBL/GenBank/DDBJ whole genome shotgun (WGS) entry which is preliminary data.</text>
</comment>
<dbReference type="InterPro" id="IPR038765">
    <property type="entry name" value="Papain-like_cys_pep_sf"/>
</dbReference>
<gene>
    <name evidence="2" type="ORF">LMG27198_26830</name>
</gene>
<dbReference type="InterPro" id="IPR013589">
    <property type="entry name" value="Bac_transglu_N"/>
</dbReference>
<sequence length="295" mass="31806">MIYDISHVTTYNYEASVASARCAIRLTPRDSRGQRVLKSRIDATPAPEATRASVDFFGNHIVEATIREPHAKLRIAMTARVAVDREKPPAPGLTPAWETVVRDAGAIRRLDRDSPVHWLFPGRLTPLEPAVTAYARESFPSGRPVLEGATELMQRIKQDFAYDPEATHVSTPLADAFAARGGVCQDFAHIMIAGLRGLALPAAYVSGYIRTVPAPGQQRLEGVDASHAWIAVWCGEPFGWIHLDPTNAMHADDNHIVIAIGRDYADVAPIDGVIVGAGRQALAVSVDIIPVGAGA</sequence>
<protein>
    <submittedName>
        <fullName evidence="2">Transglutaminase</fullName>
    </submittedName>
</protein>
<evidence type="ECO:0000313" key="3">
    <source>
        <dbReference type="Proteomes" id="UP001144323"/>
    </source>
</evidence>
<dbReference type="Pfam" id="PF08379">
    <property type="entry name" value="Bact_transglu_N"/>
    <property type="match status" value="1"/>
</dbReference>
<dbReference type="RefSeq" id="WP_281803655.1">
    <property type="nucleotide sequence ID" value="NZ_BSEC01000001.1"/>
</dbReference>
<dbReference type="SUPFAM" id="SSF54001">
    <property type="entry name" value="Cysteine proteinases"/>
    <property type="match status" value="1"/>
</dbReference>
<reference evidence="2" key="1">
    <citation type="journal article" date="2023" name="Int. J. Syst. Evol. Microbiol.">
        <title>Methylocystis iwaonis sp. nov., a type II methane-oxidizing bacterium from surface soil of a rice paddy field in Japan, and emended description of the genus Methylocystis (ex Whittenbury et al. 1970) Bowman et al. 1993.</title>
        <authorList>
            <person name="Kaise H."/>
            <person name="Sawadogo J.B."/>
            <person name="Alam M.S."/>
            <person name="Ueno C."/>
            <person name="Dianou D."/>
            <person name="Shinjo R."/>
            <person name="Asakawa S."/>
        </authorList>
    </citation>
    <scope>NUCLEOTIDE SEQUENCE</scope>
    <source>
        <strain evidence="2">LMG27198</strain>
    </source>
</reference>
<evidence type="ECO:0000259" key="1">
    <source>
        <dbReference type="SMART" id="SM00460"/>
    </source>
</evidence>
<feature type="domain" description="Transglutaminase-like" evidence="1">
    <location>
        <begin position="176"/>
        <end position="247"/>
    </location>
</feature>
<dbReference type="PANTHER" id="PTHR33490">
    <property type="entry name" value="BLR5614 PROTEIN-RELATED"/>
    <property type="match status" value="1"/>
</dbReference>
<dbReference type="Gene3D" id="3.10.620.30">
    <property type="match status" value="1"/>
</dbReference>
<name>A0A9W6GVH3_9HYPH</name>
<organism evidence="2 3">
    <name type="scientific">Methylocystis echinoides</name>
    <dbReference type="NCBI Taxonomy" id="29468"/>
    <lineage>
        <taxon>Bacteria</taxon>
        <taxon>Pseudomonadati</taxon>
        <taxon>Pseudomonadota</taxon>
        <taxon>Alphaproteobacteria</taxon>
        <taxon>Hyphomicrobiales</taxon>
        <taxon>Methylocystaceae</taxon>
        <taxon>Methylocystis</taxon>
    </lineage>
</organism>